<dbReference type="SFLD" id="SFLDS00052">
    <property type="entry name" value="Ferric_Reductase_Domain"/>
    <property type="match status" value="1"/>
</dbReference>
<keyword evidence="12" id="KW-0732">Signal</keyword>
<evidence type="ECO:0000256" key="3">
    <source>
        <dbReference type="ARBA" id="ARBA00022448"/>
    </source>
</evidence>
<keyword evidence="15" id="KW-1185">Reference proteome</keyword>
<feature type="transmembrane region" description="Helical" evidence="11">
    <location>
        <begin position="393"/>
        <end position="410"/>
    </location>
</feature>
<sequence length="785" mass="88530">MSTRAYYFAIWALLWTNTLAKTLKATEPIEFCFYSVYQGLSPLTWSNNENNASESSVHTNGQPSSSLSVHSTKKSETSPCINTIEVTSLYASAKEYCSEKQIVGGIQFWKKMCKHSNSTLMDLTQISAKTSDSYIKGLGKVDPERNKSSEISEPVVLSKSYFNRAYRTNSMTDTKKTKKDIFIPDCKTFGWILMAYWGAIVFFGILANLFNQVRFKRHEAVPVDAEGGSPTKSPGTISASCSAILFWLRKHLIIPATIGDYHNQPFYWCTIPKRLELLVLFGFWALTMILSFVKYDIVFEGNISTPNFAQQVWQYSAKRTSVLAYALLPWIWMFAGRNNIFIWATGWSFRTFNIYHRHIARATTFLAIYHGAAYTITYVIYAHEYKTSLEENWFRLGIVALIAMSILVASSNNWVRAKFYDFFLVLHIVLAILVTISLFVHSSKFGNEYDGYLWAIAAIWCFDRFLRVVRVVYCNIHVGFSKKINKGTSAVATYSKETDVIRVDIEPGSSLVKPGPGQSYYLYEPLRFKWWECHPLSLGAYTTSAGTSPIGPSAEKDLAVTTSRPRPSSEYESSTVNHTLTFWIRPYTGWTRRLRDQCLASPSHTINPIILLEGPYGHAAPLHTFDTVVLIVGGTGISTAVPYITEHMKRTTEGRTRTRSIKLVWTARQSAFIQDLCRQELSPAMQRSDFEGLFWASRDEATAGEEKDETLDKAQSQPSIKITQGRPDIQALVGDIARDAEETGRRAVVLACGPGGIADETRAAVHVALKNGCRHLEYVEEAYGW</sequence>
<feature type="signal peptide" evidence="12">
    <location>
        <begin position="1"/>
        <end position="20"/>
    </location>
</feature>
<feature type="transmembrane region" description="Helical" evidence="11">
    <location>
        <begin position="189"/>
        <end position="210"/>
    </location>
</feature>
<evidence type="ECO:0000256" key="7">
    <source>
        <dbReference type="ARBA" id="ARBA00023065"/>
    </source>
</evidence>
<dbReference type="SUPFAM" id="SSF52343">
    <property type="entry name" value="Ferredoxin reductase-like, C-terminal NADP-linked domain"/>
    <property type="match status" value="1"/>
</dbReference>
<dbReference type="InterPro" id="IPR051410">
    <property type="entry name" value="Ferric/Cupric_Reductase"/>
</dbReference>
<dbReference type="PANTHER" id="PTHR32361">
    <property type="entry name" value="FERRIC/CUPRIC REDUCTASE TRANSMEMBRANE COMPONENT"/>
    <property type="match status" value="1"/>
</dbReference>
<dbReference type="Proteomes" id="UP001492380">
    <property type="component" value="Unassembled WGS sequence"/>
</dbReference>
<comment type="subcellular location">
    <subcellularLocation>
        <location evidence="1">Membrane</location>
        <topology evidence="1">Multi-pass membrane protein</topology>
    </subcellularLocation>
</comment>
<feature type="transmembrane region" description="Helical" evidence="11">
    <location>
        <begin position="422"/>
        <end position="440"/>
    </location>
</feature>
<name>A0ABR1YK68_9PEZI</name>
<feature type="domain" description="FAD-binding FR-type" evidence="13">
    <location>
        <begin position="458"/>
        <end position="622"/>
    </location>
</feature>
<dbReference type="SFLD" id="SFLDG01168">
    <property type="entry name" value="Ferric_reductase_subgroup_(FRE"/>
    <property type="match status" value="1"/>
</dbReference>
<dbReference type="InterPro" id="IPR039261">
    <property type="entry name" value="FNR_nucleotide-bd"/>
</dbReference>
<dbReference type="InterPro" id="IPR013121">
    <property type="entry name" value="Fe_red_NAD-bd_6"/>
</dbReference>
<dbReference type="Pfam" id="PF08030">
    <property type="entry name" value="NAD_binding_6"/>
    <property type="match status" value="1"/>
</dbReference>
<keyword evidence="4 11" id="KW-0812">Transmembrane</keyword>
<evidence type="ECO:0000256" key="2">
    <source>
        <dbReference type="ARBA" id="ARBA00006278"/>
    </source>
</evidence>
<keyword evidence="8 11" id="KW-0472">Membrane</keyword>
<feature type="transmembrane region" description="Helical" evidence="11">
    <location>
        <begin position="322"/>
        <end position="347"/>
    </location>
</feature>
<dbReference type="InterPro" id="IPR017927">
    <property type="entry name" value="FAD-bd_FR_type"/>
</dbReference>
<feature type="chain" id="PRO_5046698846" evidence="12">
    <location>
        <begin position="21"/>
        <end position="785"/>
    </location>
</feature>
<evidence type="ECO:0000256" key="1">
    <source>
        <dbReference type="ARBA" id="ARBA00004141"/>
    </source>
</evidence>
<evidence type="ECO:0000256" key="10">
    <source>
        <dbReference type="SAM" id="MobiDB-lite"/>
    </source>
</evidence>
<comment type="caution">
    <text evidence="14">The sequence shown here is derived from an EMBL/GenBank/DDBJ whole genome shotgun (WGS) entry which is preliminary data.</text>
</comment>
<keyword evidence="7" id="KW-0406">Ion transport</keyword>
<keyword evidence="6" id="KW-0560">Oxidoreductase</keyword>
<reference evidence="14 15" key="1">
    <citation type="submission" date="2024-04" db="EMBL/GenBank/DDBJ databases">
        <title>Phyllosticta paracitricarpa is synonymous to the EU quarantine fungus P. citricarpa based on phylogenomic analyses.</title>
        <authorList>
            <consortium name="Lawrence Berkeley National Laboratory"/>
            <person name="Van Ingen-Buijs V.A."/>
            <person name="Van Westerhoven A.C."/>
            <person name="Haridas S."/>
            <person name="Skiadas P."/>
            <person name="Martin F."/>
            <person name="Groenewald J.Z."/>
            <person name="Crous P.W."/>
            <person name="Seidl M.F."/>
        </authorList>
    </citation>
    <scope>NUCLEOTIDE SEQUENCE [LARGE SCALE GENOMIC DNA]</scope>
    <source>
        <strain evidence="14 15">CBS 123374</strain>
    </source>
</reference>
<evidence type="ECO:0000256" key="12">
    <source>
        <dbReference type="SAM" id="SignalP"/>
    </source>
</evidence>
<keyword evidence="9" id="KW-0325">Glycoprotein</keyword>
<dbReference type="Gene3D" id="3.40.50.80">
    <property type="entry name" value="Nucleotide-binding domain of ferredoxin-NADP reductase (FNR) module"/>
    <property type="match status" value="1"/>
</dbReference>
<gene>
    <name evidence="14" type="ORF">HDK90DRAFT_554985</name>
</gene>
<evidence type="ECO:0000256" key="5">
    <source>
        <dbReference type="ARBA" id="ARBA00022989"/>
    </source>
</evidence>
<evidence type="ECO:0000256" key="4">
    <source>
        <dbReference type="ARBA" id="ARBA00022692"/>
    </source>
</evidence>
<feature type="transmembrane region" description="Helical" evidence="11">
    <location>
        <begin position="359"/>
        <end position="381"/>
    </location>
</feature>
<dbReference type="PROSITE" id="PS51384">
    <property type="entry name" value="FAD_FR"/>
    <property type="match status" value="1"/>
</dbReference>
<dbReference type="CDD" id="cd06186">
    <property type="entry name" value="NOX_Duox_like_FAD_NADP"/>
    <property type="match status" value="1"/>
</dbReference>
<keyword evidence="3" id="KW-0813">Transport</keyword>
<protein>
    <submittedName>
        <fullName evidence="14">Ferric reductase transmembrane component 4</fullName>
    </submittedName>
</protein>
<dbReference type="InterPro" id="IPR013130">
    <property type="entry name" value="Fe3_Rdtase_TM_dom"/>
</dbReference>
<feature type="region of interest" description="Disordered" evidence="10">
    <location>
        <begin position="51"/>
        <end position="73"/>
    </location>
</feature>
<proteinExistence type="inferred from homology"/>
<evidence type="ECO:0000256" key="8">
    <source>
        <dbReference type="ARBA" id="ARBA00023136"/>
    </source>
</evidence>
<evidence type="ECO:0000256" key="11">
    <source>
        <dbReference type="SAM" id="Phobius"/>
    </source>
</evidence>
<dbReference type="EMBL" id="JBBWRZ010000007">
    <property type="protein sequence ID" value="KAK8232196.1"/>
    <property type="molecule type" value="Genomic_DNA"/>
</dbReference>
<organism evidence="14 15">
    <name type="scientific">Phyllosticta capitalensis</name>
    <dbReference type="NCBI Taxonomy" id="121624"/>
    <lineage>
        <taxon>Eukaryota</taxon>
        <taxon>Fungi</taxon>
        <taxon>Dikarya</taxon>
        <taxon>Ascomycota</taxon>
        <taxon>Pezizomycotina</taxon>
        <taxon>Dothideomycetes</taxon>
        <taxon>Dothideomycetes incertae sedis</taxon>
        <taxon>Botryosphaeriales</taxon>
        <taxon>Phyllostictaceae</taxon>
        <taxon>Phyllosticta</taxon>
    </lineage>
</organism>
<evidence type="ECO:0000259" key="13">
    <source>
        <dbReference type="PROSITE" id="PS51384"/>
    </source>
</evidence>
<evidence type="ECO:0000313" key="14">
    <source>
        <dbReference type="EMBL" id="KAK8232196.1"/>
    </source>
</evidence>
<dbReference type="PANTHER" id="PTHR32361:SF9">
    <property type="entry name" value="FERRIC REDUCTASE TRANSMEMBRANE COMPONENT 3-RELATED"/>
    <property type="match status" value="1"/>
</dbReference>
<comment type="similarity">
    <text evidence="2">Belongs to the ferric reductase (FRE) family.</text>
</comment>
<evidence type="ECO:0000256" key="6">
    <source>
        <dbReference type="ARBA" id="ARBA00023002"/>
    </source>
</evidence>
<dbReference type="Pfam" id="PF01794">
    <property type="entry name" value="Ferric_reduct"/>
    <property type="match status" value="1"/>
</dbReference>
<evidence type="ECO:0000313" key="15">
    <source>
        <dbReference type="Proteomes" id="UP001492380"/>
    </source>
</evidence>
<keyword evidence="5 11" id="KW-1133">Transmembrane helix</keyword>
<accession>A0ABR1YK68</accession>
<evidence type="ECO:0000256" key="9">
    <source>
        <dbReference type="ARBA" id="ARBA00023180"/>
    </source>
</evidence>
<feature type="transmembrane region" description="Helical" evidence="11">
    <location>
        <begin position="275"/>
        <end position="293"/>
    </location>
</feature>